<reference evidence="2" key="1">
    <citation type="submission" date="2021-05" db="EMBL/GenBank/DDBJ databases">
        <title>Diversity, taxonomy and evolution of archaeal viruses of the class Caudoviricetes.</title>
        <authorList>
            <person name="Liu Y."/>
            <person name="Demina T.A."/>
            <person name="Roux S."/>
            <person name="Aiewsakun P."/>
            <person name="Kazlauskas D."/>
            <person name="Simmonds P."/>
            <person name="Prangishvili D."/>
            <person name="Oksanen H.M."/>
            <person name="Krupovic M."/>
        </authorList>
    </citation>
    <scope>NUCLEOTIDE SEQUENCE</scope>
    <source>
        <strain evidence="2">HRTV-25/14</strain>
    </source>
</reference>
<organism evidence="2 3">
    <name type="scientific">Halorubrum tailed virus 25</name>
    <dbReference type="NCBI Taxonomy" id="2878006"/>
    <lineage>
        <taxon>Viruses</taxon>
        <taxon>Duplodnaviria</taxon>
        <taxon>Heunggongvirae</taxon>
        <taxon>Uroviricota</taxon>
        <taxon>Caudoviricetes</taxon>
        <taxon>Thumleimavirales</taxon>
        <taxon>Hafunaviridae</taxon>
        <taxon>Laminvirus</taxon>
        <taxon>Laminvirus thailandense</taxon>
        <taxon>Laminvirus HRTV25</taxon>
    </lineage>
</organism>
<feature type="region of interest" description="Disordered" evidence="1">
    <location>
        <begin position="41"/>
        <end position="62"/>
    </location>
</feature>
<dbReference type="EMBL" id="MZ334521">
    <property type="protein sequence ID" value="UBF22587.1"/>
    <property type="molecule type" value="Genomic_DNA"/>
</dbReference>
<evidence type="ECO:0000256" key="1">
    <source>
        <dbReference type="SAM" id="MobiDB-lite"/>
    </source>
</evidence>
<gene>
    <name evidence="2" type="ORF">HRTV-25_gp6</name>
</gene>
<proteinExistence type="predicted"/>
<sequence length="146" mass="15260">MTTQLHDTGEKFIMDEAFGSGTGATSVSIGLFNDATDGLSDSSDVSNITTEPGGSNYGRQSATLGSDFTVQDNGSNWEAIMADQTFDTSNSSQSIDAYFVVVNFQSDDTGDSSATDHLLFTGSLDQTYDLGSVDSFTLSGSGISIN</sequence>
<evidence type="ECO:0000313" key="3">
    <source>
        <dbReference type="Proteomes" id="UP000827232"/>
    </source>
</evidence>
<dbReference type="Proteomes" id="UP000827232">
    <property type="component" value="Segment"/>
</dbReference>
<name>A0AAE8XYI2_9CAUD</name>
<protein>
    <submittedName>
        <fullName evidence="2">Uncharacterized protein</fullName>
    </submittedName>
</protein>
<keyword evidence="3" id="KW-1185">Reference proteome</keyword>
<accession>A0AAE8XYI2</accession>
<evidence type="ECO:0000313" key="2">
    <source>
        <dbReference type="EMBL" id="UBF22587.1"/>
    </source>
</evidence>